<dbReference type="InterPro" id="IPR029058">
    <property type="entry name" value="AB_hydrolase_fold"/>
</dbReference>
<dbReference type="EMBL" id="BAAASL010000016">
    <property type="protein sequence ID" value="GAA2720876.1"/>
    <property type="molecule type" value="Genomic_DNA"/>
</dbReference>
<dbReference type="PANTHER" id="PTHR12277:SF79">
    <property type="entry name" value="XAA-PRO DIPEPTIDYL-PEPTIDASE-RELATED"/>
    <property type="match status" value="1"/>
</dbReference>
<dbReference type="PANTHER" id="PTHR12277">
    <property type="entry name" value="ALPHA/BETA HYDROLASE DOMAIN-CONTAINING PROTEIN"/>
    <property type="match status" value="1"/>
</dbReference>
<comment type="caution">
    <text evidence="1">The sequence shown here is derived from an EMBL/GenBank/DDBJ whole genome shotgun (WGS) entry which is preliminary data.</text>
</comment>
<proteinExistence type="predicted"/>
<dbReference type="SUPFAM" id="SSF53474">
    <property type="entry name" value="alpha/beta-Hydrolases"/>
    <property type="match status" value="1"/>
</dbReference>
<dbReference type="Proteomes" id="UP001500886">
    <property type="component" value="Unassembled WGS sequence"/>
</dbReference>
<name>A0ABN3TZY9_9ACTN</name>
<protein>
    <submittedName>
        <fullName evidence="1">Alpha/beta fold hydrolase</fullName>
    </submittedName>
</protein>
<evidence type="ECO:0000313" key="1">
    <source>
        <dbReference type="EMBL" id="GAA2720876.1"/>
    </source>
</evidence>
<evidence type="ECO:0000313" key="2">
    <source>
        <dbReference type="Proteomes" id="UP001500886"/>
    </source>
</evidence>
<reference evidence="1 2" key="1">
    <citation type="journal article" date="2019" name="Int. J. Syst. Evol. Microbiol.">
        <title>The Global Catalogue of Microorganisms (GCM) 10K type strain sequencing project: providing services to taxonomists for standard genome sequencing and annotation.</title>
        <authorList>
            <consortium name="The Broad Institute Genomics Platform"/>
            <consortium name="The Broad Institute Genome Sequencing Center for Infectious Disease"/>
            <person name="Wu L."/>
            <person name="Ma J."/>
        </authorList>
    </citation>
    <scope>NUCLEOTIDE SEQUENCE [LARGE SCALE GENOMIC DNA]</scope>
    <source>
        <strain evidence="1 2">JCM 4542</strain>
    </source>
</reference>
<dbReference type="Gene3D" id="3.40.50.1820">
    <property type="entry name" value="alpha/beta hydrolase"/>
    <property type="match status" value="1"/>
</dbReference>
<accession>A0ABN3TZY9</accession>
<sequence>MAPTPPTLEGVSARRAAAWAATTLIGLGAAAVAVGRYAGDAALKAAPGHPLPGEPRLTVHDVASGTVTLTRTPAALRPGTYGLAGRRVHAVVGPVVPDVSHPHDCVVRRLEKVVTGTLQPGDRVRLTPQLHTGTPRDALGIDHEDVTVPGELGPLPAWFVPGGRDTWVISVHGPFAGREHAMVLMPFLHRHRLPVLAVTYRGDPGAPRQAHGISHFGAREWRDVDAAVRYAVASGARRVVLHGWSTGATMALLAAVREAEGSSGPEIRGRVSGLVLDSPVLDWPALMGALSVHRAPAPLIPLAVRAAEGRLGLAPDGLVEAADPGPLQVPVLVLHGTEDTLAPLERSRALVARKPALFSLQTVRGAGHAGAWNTDPERYEEALRRFLVPLM</sequence>
<organism evidence="1 2">
    <name type="scientific">Streptomyces luteosporeus</name>
    <dbReference type="NCBI Taxonomy" id="173856"/>
    <lineage>
        <taxon>Bacteria</taxon>
        <taxon>Bacillati</taxon>
        <taxon>Actinomycetota</taxon>
        <taxon>Actinomycetes</taxon>
        <taxon>Kitasatosporales</taxon>
        <taxon>Streptomycetaceae</taxon>
        <taxon>Streptomyces</taxon>
    </lineage>
</organism>
<keyword evidence="1" id="KW-0378">Hydrolase</keyword>
<dbReference type="GO" id="GO:0016787">
    <property type="term" value="F:hydrolase activity"/>
    <property type="evidence" value="ECO:0007669"/>
    <property type="project" value="UniProtKB-KW"/>
</dbReference>
<keyword evidence="2" id="KW-1185">Reference proteome</keyword>
<gene>
    <name evidence="1" type="ORF">GCM10010315_42300</name>
</gene>